<dbReference type="Gene3D" id="4.10.830.30">
    <property type="entry name" value="Ribosomal protein L31"/>
    <property type="match status" value="1"/>
</dbReference>
<sequence length="74" mass="8276">MKKDIHPEYSILKLTCSTCNSEHSFGSTTKEASVDVCSKCHSFYTGDKNMAKATGRVDRFNKLVAKSQEKQNSK</sequence>
<comment type="similarity">
    <text evidence="3">Belongs to the bacterial ribosomal protein bL31 family.</text>
</comment>
<dbReference type="PANTHER" id="PTHR33280">
    <property type="entry name" value="50S RIBOSOMAL PROTEIN L31, CHLOROPLASTIC"/>
    <property type="match status" value="1"/>
</dbReference>
<dbReference type="InterPro" id="IPR042105">
    <property type="entry name" value="Ribosomal_bL31_sf"/>
</dbReference>
<accession>A0ABY5RC08</accession>
<protein>
    <recommendedName>
        <fullName evidence="3">50S ribosomal protein L31</fullName>
    </recommendedName>
</protein>
<dbReference type="Pfam" id="PF01197">
    <property type="entry name" value="Ribosomal_L31"/>
    <property type="match status" value="1"/>
</dbReference>
<keyword evidence="5" id="KW-1185">Reference proteome</keyword>
<dbReference type="PRINTS" id="PR01249">
    <property type="entry name" value="RIBOSOMALL31"/>
</dbReference>
<dbReference type="NCBIfam" id="TIGR00105">
    <property type="entry name" value="L31"/>
    <property type="match status" value="1"/>
</dbReference>
<dbReference type="Proteomes" id="UP001059252">
    <property type="component" value="Chromosome"/>
</dbReference>
<gene>
    <name evidence="4" type="primary">rpmE</name>
    <name evidence="4" type="ORF">NV226_00980</name>
</gene>
<evidence type="ECO:0000256" key="3">
    <source>
        <dbReference type="RuleBase" id="RU000564"/>
    </source>
</evidence>
<evidence type="ECO:0000313" key="5">
    <source>
        <dbReference type="Proteomes" id="UP001059252"/>
    </source>
</evidence>
<dbReference type="GO" id="GO:0005840">
    <property type="term" value="C:ribosome"/>
    <property type="evidence" value="ECO:0007669"/>
    <property type="project" value="UniProtKB-KW"/>
</dbReference>
<evidence type="ECO:0000256" key="1">
    <source>
        <dbReference type="ARBA" id="ARBA00022980"/>
    </source>
</evidence>
<organism evidence="4 5">
    <name type="scientific">Mycoplasma iguanae</name>
    <dbReference type="NCBI Taxonomy" id="292461"/>
    <lineage>
        <taxon>Bacteria</taxon>
        <taxon>Bacillati</taxon>
        <taxon>Mycoplasmatota</taxon>
        <taxon>Mollicutes</taxon>
        <taxon>Mycoplasmataceae</taxon>
        <taxon>Mycoplasma</taxon>
    </lineage>
</organism>
<dbReference type="InterPro" id="IPR002150">
    <property type="entry name" value="Ribosomal_bL31"/>
</dbReference>
<dbReference type="SUPFAM" id="SSF143800">
    <property type="entry name" value="L28p-like"/>
    <property type="match status" value="1"/>
</dbReference>
<reference evidence="4" key="1">
    <citation type="submission" date="2022-08" db="EMBL/GenBank/DDBJ databases">
        <title>Complete genome of Mycoplasma iguanae type strain 2327.</title>
        <authorList>
            <person name="Spergser J."/>
        </authorList>
    </citation>
    <scope>NUCLEOTIDE SEQUENCE</scope>
    <source>
        <strain evidence="4">2327</strain>
    </source>
</reference>
<dbReference type="NCBIfam" id="NF000612">
    <property type="entry name" value="PRK00019.1"/>
    <property type="match status" value="1"/>
</dbReference>
<keyword evidence="1 3" id="KW-0689">Ribosomal protein</keyword>
<dbReference type="PANTHER" id="PTHR33280:SF1">
    <property type="entry name" value="LARGE RIBOSOMAL SUBUNIT PROTEIN BL31C"/>
    <property type="match status" value="1"/>
</dbReference>
<proteinExistence type="inferred from homology"/>
<evidence type="ECO:0000256" key="2">
    <source>
        <dbReference type="ARBA" id="ARBA00023274"/>
    </source>
</evidence>
<name>A0ABY5RC08_9MOLU</name>
<dbReference type="EMBL" id="CP102734">
    <property type="protein sequence ID" value="UVD81867.1"/>
    <property type="molecule type" value="Genomic_DNA"/>
</dbReference>
<evidence type="ECO:0000313" key="4">
    <source>
        <dbReference type="EMBL" id="UVD81867.1"/>
    </source>
</evidence>
<dbReference type="InterPro" id="IPR034704">
    <property type="entry name" value="Ribosomal_bL28/bL31-like_sf"/>
</dbReference>
<keyword evidence="2 3" id="KW-0687">Ribonucleoprotein</keyword>
<dbReference type="RefSeq" id="WP_258211041.1">
    <property type="nucleotide sequence ID" value="NZ_CP102734.1"/>
</dbReference>